<keyword evidence="3" id="KW-1185">Reference proteome</keyword>
<dbReference type="GeneID" id="97764586"/>
<dbReference type="STRING" id="71657.SAMN02982996_01705"/>
<dbReference type="PANTHER" id="PTHR48079">
    <property type="entry name" value="PROTEIN YEEZ"/>
    <property type="match status" value="1"/>
</dbReference>
<sequence length="274" mass="29626">MKKVSIIGLGWLGMPLALALMGRGYQVAGSKTTDDGVEATRNVGIECYRLRLTPEPECEARELEALLNTDALIVTLPPSKVSQEGAGYLEAVQAIVNSALALGVSRIVFTSTTSVYGRTQGIVKESSALKPDTATAQSIVELEQWLHALPNTEVDIVRLAGLVGAERHPGRFLAGRRDVPNGSHGVNLVHQEDVVAAILLLLQLPHGGHLYNLCAPLHPSREVFYTAQAQRLHLVPPRFLAGDPEAARLVDGQLICRELGFEYLHPDPMTIPLN</sequence>
<dbReference type="AlphaFoldDB" id="A0A1H4BIL8"/>
<dbReference type="PANTHER" id="PTHR48079:SF6">
    <property type="entry name" value="NAD(P)-BINDING DOMAIN-CONTAINING PROTEIN-RELATED"/>
    <property type="match status" value="1"/>
</dbReference>
<dbReference type="InterPro" id="IPR051783">
    <property type="entry name" value="NAD(P)-dependent_oxidoreduct"/>
</dbReference>
<dbReference type="eggNOG" id="COG0451">
    <property type="taxonomic scope" value="Bacteria"/>
</dbReference>
<dbReference type="GO" id="GO:0004029">
    <property type="term" value="F:aldehyde dehydrogenase (NAD+) activity"/>
    <property type="evidence" value="ECO:0007669"/>
    <property type="project" value="TreeGrafter"/>
</dbReference>
<dbReference type="Gene3D" id="3.40.50.720">
    <property type="entry name" value="NAD(P)-binding Rossmann-like Domain"/>
    <property type="match status" value="1"/>
</dbReference>
<dbReference type="EMBL" id="FNQS01000005">
    <property type="protein sequence ID" value="SEA47999.1"/>
    <property type="molecule type" value="Genomic_DNA"/>
</dbReference>
<dbReference type="SUPFAM" id="SSF51735">
    <property type="entry name" value="NAD(P)-binding Rossmann-fold domains"/>
    <property type="match status" value="1"/>
</dbReference>
<feature type="domain" description="NAD-dependent epimerase/dehydratase" evidence="1">
    <location>
        <begin position="10"/>
        <end position="213"/>
    </location>
</feature>
<organism evidence="2 3">
    <name type="scientific">Lonsdalea quercina</name>
    <dbReference type="NCBI Taxonomy" id="71657"/>
    <lineage>
        <taxon>Bacteria</taxon>
        <taxon>Pseudomonadati</taxon>
        <taxon>Pseudomonadota</taxon>
        <taxon>Gammaproteobacteria</taxon>
        <taxon>Enterobacterales</taxon>
        <taxon>Pectobacteriaceae</taxon>
        <taxon>Lonsdalea</taxon>
    </lineage>
</organism>
<dbReference type="InterPro" id="IPR001509">
    <property type="entry name" value="Epimerase_deHydtase"/>
</dbReference>
<name>A0A1H4BIL8_9GAMM</name>
<dbReference type="GO" id="GO:0005737">
    <property type="term" value="C:cytoplasm"/>
    <property type="evidence" value="ECO:0007669"/>
    <property type="project" value="TreeGrafter"/>
</dbReference>
<dbReference type="RefSeq" id="WP_026743470.1">
    <property type="nucleotide sequence ID" value="NZ_FNQS01000005.1"/>
</dbReference>
<dbReference type="CDD" id="cd05266">
    <property type="entry name" value="SDR_a4"/>
    <property type="match status" value="1"/>
</dbReference>
<dbReference type="Pfam" id="PF01370">
    <property type="entry name" value="Epimerase"/>
    <property type="match status" value="1"/>
</dbReference>
<gene>
    <name evidence="2" type="ORF">SAMN02982996_01705</name>
</gene>
<protein>
    <submittedName>
        <fullName evidence="2">Nucleoside-diphosphate-sugar epimerase</fullName>
    </submittedName>
</protein>
<dbReference type="InterPro" id="IPR036291">
    <property type="entry name" value="NAD(P)-bd_dom_sf"/>
</dbReference>
<proteinExistence type="predicted"/>
<evidence type="ECO:0000313" key="3">
    <source>
        <dbReference type="Proteomes" id="UP000187280"/>
    </source>
</evidence>
<evidence type="ECO:0000259" key="1">
    <source>
        <dbReference type="Pfam" id="PF01370"/>
    </source>
</evidence>
<accession>A0A1H4BIL8</accession>
<reference evidence="2 3" key="1">
    <citation type="submission" date="2016-10" db="EMBL/GenBank/DDBJ databases">
        <authorList>
            <person name="de Groot N.N."/>
        </authorList>
    </citation>
    <scope>NUCLEOTIDE SEQUENCE [LARGE SCALE GENOMIC DNA]</scope>
    <source>
        <strain evidence="2 3">ATCC 29281</strain>
    </source>
</reference>
<dbReference type="Proteomes" id="UP000187280">
    <property type="component" value="Unassembled WGS sequence"/>
</dbReference>
<evidence type="ECO:0000313" key="2">
    <source>
        <dbReference type="EMBL" id="SEA47999.1"/>
    </source>
</evidence>